<dbReference type="KEGG" id="pmq:PM3016_1247"/>
<dbReference type="HOGENOM" id="CLU_1853219_0_0_9"/>
<keyword evidence="1" id="KW-1133">Transmembrane helix</keyword>
<reference evidence="2 3" key="1">
    <citation type="journal article" date="2012" name="J. Bacteriol.">
        <title>Complete Genome Sequence of Paenibacillus mucilaginosus 3016, a Bacterium Functional as Microbial Fertilizer.</title>
        <authorList>
            <person name="Ma M."/>
            <person name="Wang Z."/>
            <person name="Li L."/>
            <person name="Jiang X."/>
            <person name="Guan D."/>
            <person name="Cao F."/>
            <person name="Chen H."/>
            <person name="Wang X."/>
            <person name="Shen D."/>
            <person name="Du B."/>
            <person name="Li J."/>
        </authorList>
    </citation>
    <scope>NUCLEOTIDE SEQUENCE [LARGE SCALE GENOMIC DNA]</scope>
    <source>
        <strain evidence="2 3">3016</strain>
    </source>
</reference>
<dbReference type="EMBL" id="CP003235">
    <property type="protein sequence ID" value="AFC28177.1"/>
    <property type="molecule type" value="Genomic_DNA"/>
</dbReference>
<sequence length="138" mass="15949">MNGRINKKKNRLILYGALISNLTALAYTMRKAPRKDWIFVYLFNSVTNVALDTILVRNKVLEYPVATIPLLFLRTPNKKPPSEAPNSNGGFLLLKFIRMVSIKKLVTGTKELNDVRTLLFRCHFHINSEELNLLRKRH</sequence>
<protein>
    <submittedName>
        <fullName evidence="2">Uncharacterized protein</fullName>
    </submittedName>
</protein>
<keyword evidence="1" id="KW-0812">Transmembrane</keyword>
<keyword evidence="1" id="KW-0472">Membrane</keyword>
<keyword evidence="3" id="KW-1185">Reference proteome</keyword>
<name>H6N9M0_9BACL</name>
<evidence type="ECO:0000313" key="3">
    <source>
        <dbReference type="Proteomes" id="UP000007523"/>
    </source>
</evidence>
<gene>
    <name evidence="2" type="ORF">PM3016_1247</name>
</gene>
<feature type="transmembrane region" description="Helical" evidence="1">
    <location>
        <begin position="12"/>
        <end position="29"/>
    </location>
</feature>
<organism evidence="2 3">
    <name type="scientific">Paenibacillus mucilaginosus 3016</name>
    <dbReference type="NCBI Taxonomy" id="1116391"/>
    <lineage>
        <taxon>Bacteria</taxon>
        <taxon>Bacillati</taxon>
        <taxon>Bacillota</taxon>
        <taxon>Bacilli</taxon>
        <taxon>Bacillales</taxon>
        <taxon>Paenibacillaceae</taxon>
        <taxon>Paenibacillus</taxon>
    </lineage>
</organism>
<evidence type="ECO:0000256" key="1">
    <source>
        <dbReference type="SAM" id="Phobius"/>
    </source>
</evidence>
<evidence type="ECO:0000313" key="2">
    <source>
        <dbReference type="EMBL" id="AFC28177.1"/>
    </source>
</evidence>
<dbReference type="Proteomes" id="UP000007523">
    <property type="component" value="Chromosome"/>
</dbReference>
<proteinExistence type="predicted"/>
<dbReference type="AlphaFoldDB" id="H6N9M0"/>
<accession>H6N9M0</accession>